<evidence type="ECO:0000256" key="4">
    <source>
        <dbReference type="ARBA" id="ARBA00022801"/>
    </source>
</evidence>
<keyword evidence="3" id="KW-0227">DNA damage</keyword>
<keyword evidence="6" id="KW-0238">DNA-binding</keyword>
<proteinExistence type="inferred from homology"/>
<evidence type="ECO:0000313" key="9">
    <source>
        <dbReference type="EMBL" id="AXA36868.1"/>
    </source>
</evidence>
<dbReference type="SUPFAM" id="SSF143081">
    <property type="entry name" value="BB1717-like"/>
    <property type="match status" value="1"/>
</dbReference>
<dbReference type="GO" id="GO:0003697">
    <property type="term" value="F:single-stranded DNA binding"/>
    <property type="evidence" value="ECO:0007669"/>
    <property type="project" value="InterPro"/>
</dbReference>
<dbReference type="AlphaFoldDB" id="A0A2Z4Y7P8"/>
<dbReference type="GO" id="GO:0016829">
    <property type="term" value="F:lyase activity"/>
    <property type="evidence" value="ECO:0007669"/>
    <property type="project" value="UniProtKB-KW"/>
</dbReference>
<protein>
    <recommendedName>
        <fullName evidence="8">Abasic site processing protein</fullName>
        <ecNumber evidence="8">3.4.-.-</ecNumber>
    </recommendedName>
</protein>
<name>A0A2Z4Y7P8_SUMC1</name>
<keyword evidence="2 8" id="KW-0645">Protease</keyword>
<dbReference type="KEGG" id="schv:BRCON_2091"/>
<evidence type="ECO:0000256" key="8">
    <source>
        <dbReference type="RuleBase" id="RU364100"/>
    </source>
</evidence>
<dbReference type="PANTHER" id="PTHR13604:SF0">
    <property type="entry name" value="ABASIC SITE PROCESSING PROTEIN HMCES"/>
    <property type="match status" value="1"/>
</dbReference>
<dbReference type="GO" id="GO:0006508">
    <property type="term" value="P:proteolysis"/>
    <property type="evidence" value="ECO:0007669"/>
    <property type="project" value="UniProtKB-KW"/>
</dbReference>
<dbReference type="EC" id="3.4.-.-" evidence="8"/>
<evidence type="ECO:0000256" key="5">
    <source>
        <dbReference type="ARBA" id="ARBA00023124"/>
    </source>
</evidence>
<evidence type="ECO:0000256" key="3">
    <source>
        <dbReference type="ARBA" id="ARBA00022763"/>
    </source>
</evidence>
<sequence>MCGRFALMASAQQIAEEFEVPEPRELAPRYNIAPSQPVLAVRLRADRGRDTTHYLWGLIPSWVRDPAALARPHINVRVETALEKPSFRTPTRRRRCLIPASGFFEWTKGGRGRQPWFIHPPDAPLWAFAGIWEPWSGPNGEELETCAILTTEANSAMAQLHERMPLVVPRSLYAAWLDPATEAVGLLNDVRAHTRDLPLQMHPVSPAVNKPTFDAPECIAPVELG</sequence>
<keyword evidence="4 8" id="KW-0378">Hydrolase</keyword>
<dbReference type="InterPro" id="IPR036590">
    <property type="entry name" value="SRAP-like"/>
</dbReference>
<reference evidence="9 10" key="1">
    <citation type="submission" date="2018-05" db="EMBL/GenBank/DDBJ databases">
        <title>A metagenomic window into the 2 km-deep terrestrial subsurface aquifer revealed taxonomically and functionally diverse microbial community comprising novel uncultured bacterial lineages.</title>
        <authorList>
            <person name="Kadnikov V.V."/>
            <person name="Mardanov A.V."/>
            <person name="Beletsky A.V."/>
            <person name="Banks D."/>
            <person name="Pimenov N.V."/>
            <person name="Frank Y.A."/>
            <person name="Karnachuk O.V."/>
            <person name="Ravin N.V."/>
        </authorList>
    </citation>
    <scope>NUCLEOTIDE SEQUENCE [LARGE SCALE GENOMIC DNA]</scope>
    <source>
        <strain evidence="9">BY</strain>
    </source>
</reference>
<dbReference type="EMBL" id="CP030759">
    <property type="protein sequence ID" value="AXA36868.1"/>
    <property type="molecule type" value="Genomic_DNA"/>
</dbReference>
<organism evidence="9 10">
    <name type="scientific">Sumerlaea chitinivorans</name>
    <dbReference type="NCBI Taxonomy" id="2250252"/>
    <lineage>
        <taxon>Bacteria</taxon>
        <taxon>Candidatus Sumerlaeota</taxon>
        <taxon>Candidatus Sumerlaeia</taxon>
        <taxon>Candidatus Sumerlaeales</taxon>
        <taxon>Candidatus Sumerlaeaceae</taxon>
        <taxon>Candidatus Sumerlaea</taxon>
    </lineage>
</organism>
<evidence type="ECO:0000256" key="2">
    <source>
        <dbReference type="ARBA" id="ARBA00022670"/>
    </source>
</evidence>
<keyword evidence="5" id="KW-0190">Covalent protein-DNA linkage</keyword>
<dbReference type="GO" id="GO:0008233">
    <property type="term" value="F:peptidase activity"/>
    <property type="evidence" value="ECO:0007669"/>
    <property type="project" value="UniProtKB-KW"/>
</dbReference>
<dbReference type="PANTHER" id="PTHR13604">
    <property type="entry name" value="DC12-RELATED"/>
    <property type="match status" value="1"/>
</dbReference>
<dbReference type="InterPro" id="IPR003738">
    <property type="entry name" value="SRAP"/>
</dbReference>
<dbReference type="Proteomes" id="UP000262583">
    <property type="component" value="Chromosome"/>
</dbReference>
<keyword evidence="7" id="KW-0456">Lyase</keyword>
<evidence type="ECO:0000256" key="7">
    <source>
        <dbReference type="ARBA" id="ARBA00023239"/>
    </source>
</evidence>
<evidence type="ECO:0000313" key="10">
    <source>
        <dbReference type="Proteomes" id="UP000262583"/>
    </source>
</evidence>
<accession>A0A2Z4Y7P8</accession>
<dbReference type="Pfam" id="PF02586">
    <property type="entry name" value="SRAP"/>
    <property type="match status" value="1"/>
</dbReference>
<dbReference type="Gene3D" id="3.90.1680.10">
    <property type="entry name" value="SOS response associated peptidase-like"/>
    <property type="match status" value="1"/>
</dbReference>
<gene>
    <name evidence="9" type="ORF">BRCON_2091</name>
</gene>
<dbReference type="GO" id="GO:0106300">
    <property type="term" value="P:protein-DNA covalent cross-linking repair"/>
    <property type="evidence" value="ECO:0007669"/>
    <property type="project" value="InterPro"/>
</dbReference>
<evidence type="ECO:0000256" key="6">
    <source>
        <dbReference type="ARBA" id="ARBA00023125"/>
    </source>
</evidence>
<evidence type="ECO:0000256" key="1">
    <source>
        <dbReference type="ARBA" id="ARBA00008136"/>
    </source>
</evidence>
<comment type="similarity">
    <text evidence="1 8">Belongs to the SOS response-associated peptidase family.</text>
</comment>